<dbReference type="GeneID" id="89977714"/>
<dbReference type="Gene3D" id="2.120.10.30">
    <property type="entry name" value="TolB, C-terminal domain"/>
    <property type="match status" value="1"/>
</dbReference>
<dbReference type="SUPFAM" id="SSF63829">
    <property type="entry name" value="Calcium-dependent phosphotriesterase"/>
    <property type="match status" value="1"/>
</dbReference>
<proteinExistence type="predicted"/>
<dbReference type="PANTHER" id="PTHR42060">
    <property type="entry name" value="NHL REPEAT-CONTAINING PROTEIN-RELATED"/>
    <property type="match status" value="1"/>
</dbReference>
<dbReference type="AlphaFoldDB" id="A0AAV9MUC8"/>
<dbReference type="PANTHER" id="PTHR42060:SF1">
    <property type="entry name" value="NHL REPEAT-CONTAINING PROTEIN"/>
    <property type="match status" value="1"/>
</dbReference>
<sequence>MAHYPEHIVGKAAQRPWKSIATFPVGTFLENLAVRANGSLLVASMLAGEIYFLDPHATDVQSTICRLHQFVPENVAQDNPEPGAWGGGMMCAAIVEDTRTEDVFYALSGIHGQAGSWGVYKLDLRFFDSDGTTKVQKHATVPWALWLNGAAFIPGTSKLVMAESLGGRLSSLDVDTGDVEIWLDNNLLDKLTDRAEWPAANGLKFNGENVYVTNSDRGLLLRARFDGITGKCIGDKVTVMAEGCAGDDLAFDIEGNVYVATNPNQTVLKFFGVRAPGAERVEDRFIVAGGFECTETAGPTAVAFGRTSGDEQSLYVVTTGGLLAPIGEAPGPARVLRVDVGVKGAPLLFP</sequence>
<dbReference type="EMBL" id="JAVRRD010000039">
    <property type="protein sequence ID" value="KAK5045222.1"/>
    <property type="molecule type" value="Genomic_DNA"/>
</dbReference>
<dbReference type="InterPro" id="IPR011042">
    <property type="entry name" value="6-blade_b-propeller_TolB-like"/>
</dbReference>
<gene>
    <name evidence="1" type="ORF">LTR84_009555</name>
</gene>
<protein>
    <recommendedName>
        <fullName evidence="3">SMP-30/Gluconolactonase/LRE-like region domain-containing protein</fullName>
    </recommendedName>
</protein>
<evidence type="ECO:0008006" key="3">
    <source>
        <dbReference type="Google" id="ProtNLM"/>
    </source>
</evidence>
<comment type="caution">
    <text evidence="1">The sequence shown here is derived from an EMBL/GenBank/DDBJ whole genome shotgun (WGS) entry which is preliminary data.</text>
</comment>
<dbReference type="Proteomes" id="UP001358417">
    <property type="component" value="Unassembled WGS sequence"/>
</dbReference>
<dbReference type="InterPro" id="IPR052998">
    <property type="entry name" value="Hetero-Diels-Alderase-like"/>
</dbReference>
<dbReference type="RefSeq" id="XP_064700858.1">
    <property type="nucleotide sequence ID" value="XM_064853095.1"/>
</dbReference>
<evidence type="ECO:0000313" key="2">
    <source>
        <dbReference type="Proteomes" id="UP001358417"/>
    </source>
</evidence>
<accession>A0AAV9MUC8</accession>
<keyword evidence="2" id="KW-1185">Reference proteome</keyword>
<organism evidence="1 2">
    <name type="scientific">Exophiala bonariae</name>
    <dbReference type="NCBI Taxonomy" id="1690606"/>
    <lineage>
        <taxon>Eukaryota</taxon>
        <taxon>Fungi</taxon>
        <taxon>Dikarya</taxon>
        <taxon>Ascomycota</taxon>
        <taxon>Pezizomycotina</taxon>
        <taxon>Eurotiomycetes</taxon>
        <taxon>Chaetothyriomycetidae</taxon>
        <taxon>Chaetothyriales</taxon>
        <taxon>Herpotrichiellaceae</taxon>
        <taxon>Exophiala</taxon>
    </lineage>
</organism>
<evidence type="ECO:0000313" key="1">
    <source>
        <dbReference type="EMBL" id="KAK5045222.1"/>
    </source>
</evidence>
<reference evidence="1 2" key="1">
    <citation type="submission" date="2023-08" db="EMBL/GenBank/DDBJ databases">
        <title>Black Yeasts Isolated from many extreme environments.</title>
        <authorList>
            <person name="Coleine C."/>
            <person name="Stajich J.E."/>
            <person name="Selbmann L."/>
        </authorList>
    </citation>
    <scope>NUCLEOTIDE SEQUENCE [LARGE SCALE GENOMIC DNA]</scope>
    <source>
        <strain evidence="1 2">CCFEE 5792</strain>
    </source>
</reference>
<name>A0AAV9MUC8_9EURO</name>